<dbReference type="Pfam" id="PF04972">
    <property type="entry name" value="BON"/>
    <property type="match status" value="1"/>
</dbReference>
<evidence type="ECO:0000313" key="3">
    <source>
        <dbReference type="Proteomes" id="UP000191812"/>
    </source>
</evidence>
<reference evidence="2 3" key="1">
    <citation type="submission" date="2016-01" db="EMBL/GenBank/DDBJ databases">
        <authorList>
            <person name="Regsiter A."/>
            <person name="william w."/>
        </authorList>
    </citation>
    <scope>NUCLEOTIDE SEQUENCE [LARGE SCALE GENOMIC DNA]</scope>
    <source>
        <strain evidence="2 3">CFBP 6927</strain>
    </source>
</reference>
<dbReference type="InterPro" id="IPR007055">
    <property type="entry name" value="BON_dom"/>
</dbReference>
<evidence type="ECO:0000313" key="2">
    <source>
        <dbReference type="EMBL" id="CUX56958.1"/>
    </source>
</evidence>
<evidence type="ECO:0000259" key="1">
    <source>
        <dbReference type="Pfam" id="PF04972"/>
    </source>
</evidence>
<organism evidence="2 3">
    <name type="scientific">Agrobacterium genomosp. 13 str. CFBP 6927</name>
    <dbReference type="NCBI Taxonomy" id="1183428"/>
    <lineage>
        <taxon>Bacteria</taxon>
        <taxon>Pseudomonadati</taxon>
        <taxon>Pseudomonadota</taxon>
        <taxon>Alphaproteobacteria</taxon>
        <taxon>Hyphomicrobiales</taxon>
        <taxon>Rhizobiaceae</taxon>
        <taxon>Rhizobium/Agrobacterium group</taxon>
        <taxon>Agrobacterium</taxon>
        <taxon>Agrobacterium tumefaciens complex</taxon>
    </lineage>
</organism>
<name>A0ABM9VLD2_9HYPH</name>
<keyword evidence="3" id="KW-1185">Reference proteome</keyword>
<proteinExistence type="predicted"/>
<dbReference type="RefSeq" id="WP_080840143.1">
    <property type="nucleotide sequence ID" value="NZ_LT009757.1"/>
</dbReference>
<feature type="domain" description="BON" evidence="1">
    <location>
        <begin position="28"/>
        <end position="77"/>
    </location>
</feature>
<comment type="caution">
    <text evidence="2">The sequence shown here is derived from an EMBL/GenBank/DDBJ whole genome shotgun (WGS) entry which is preliminary data.</text>
</comment>
<protein>
    <recommendedName>
        <fullName evidence="1">BON domain-containing protein</fullName>
    </recommendedName>
</protein>
<gene>
    <name evidence="2" type="ORF">AGR13a_Lc140023</name>
</gene>
<dbReference type="EMBL" id="FBWH01000040">
    <property type="protein sequence ID" value="CUX56958.1"/>
    <property type="molecule type" value="Genomic_DNA"/>
</dbReference>
<sequence length="115" mass="12292">MFKAGGFTVMLSGDAYTATGFNPQEVSLCAALQALITYADGQENSCISVTSSDGRIVLTGEVETLSAFERAVIIAECFASRPIIADLAIRQQTRTYLSASSPRIHLVTNNRSDTP</sequence>
<accession>A0ABM9VLD2</accession>
<dbReference type="Proteomes" id="UP000191812">
    <property type="component" value="Unassembled WGS sequence"/>
</dbReference>